<dbReference type="AlphaFoldDB" id="A0A2S8GET3"/>
<accession>A0A2S8GET3</accession>
<feature type="region of interest" description="Disordered" evidence="1">
    <location>
        <begin position="1"/>
        <end position="20"/>
    </location>
</feature>
<evidence type="ECO:0000313" key="3">
    <source>
        <dbReference type="Proteomes" id="UP000237819"/>
    </source>
</evidence>
<protein>
    <submittedName>
        <fullName evidence="2">Uncharacterized protein</fullName>
    </submittedName>
</protein>
<gene>
    <name evidence="2" type="ORF">C5Y93_24925</name>
</gene>
<dbReference type="EMBL" id="PUHZ01000024">
    <property type="protein sequence ID" value="PQO42968.1"/>
    <property type="molecule type" value="Genomic_DNA"/>
</dbReference>
<name>A0A2S8GET3_9BACT</name>
<reference evidence="2 3" key="1">
    <citation type="submission" date="2018-02" db="EMBL/GenBank/DDBJ databases">
        <title>Comparative genomes isolates from brazilian mangrove.</title>
        <authorList>
            <person name="Araujo J.E."/>
            <person name="Taketani R.G."/>
            <person name="Silva M.C.P."/>
            <person name="Loureco M.V."/>
            <person name="Andreote F.D."/>
        </authorList>
    </citation>
    <scope>NUCLEOTIDE SEQUENCE [LARGE SCALE GENOMIC DNA]</scope>
    <source>
        <strain evidence="2 3">Nap-Phe MGV</strain>
    </source>
</reference>
<dbReference type="Proteomes" id="UP000237819">
    <property type="component" value="Unassembled WGS sequence"/>
</dbReference>
<evidence type="ECO:0000313" key="2">
    <source>
        <dbReference type="EMBL" id="PQO42968.1"/>
    </source>
</evidence>
<comment type="caution">
    <text evidence="2">The sequence shown here is derived from an EMBL/GenBank/DDBJ whole genome shotgun (WGS) entry which is preliminary data.</text>
</comment>
<sequence length="79" mass="8447">MPDDATDNDAGAGNQTPPFSAWIPEDGDFCTVTSGQYVGMDVMILTTDPASRTAWVALLVFGETDFTTFHIELSSLASE</sequence>
<organism evidence="2 3">
    <name type="scientific">Blastopirellula marina</name>
    <dbReference type="NCBI Taxonomy" id="124"/>
    <lineage>
        <taxon>Bacteria</taxon>
        <taxon>Pseudomonadati</taxon>
        <taxon>Planctomycetota</taxon>
        <taxon>Planctomycetia</taxon>
        <taxon>Pirellulales</taxon>
        <taxon>Pirellulaceae</taxon>
        <taxon>Blastopirellula</taxon>
    </lineage>
</organism>
<evidence type="ECO:0000256" key="1">
    <source>
        <dbReference type="SAM" id="MobiDB-lite"/>
    </source>
</evidence>
<proteinExistence type="predicted"/>